<evidence type="ECO:0000313" key="2">
    <source>
        <dbReference type="EMBL" id="NGO40244.1"/>
    </source>
</evidence>
<feature type="compositionally biased region" description="Low complexity" evidence="1">
    <location>
        <begin position="106"/>
        <end position="138"/>
    </location>
</feature>
<dbReference type="Proteomes" id="UP000477311">
    <property type="component" value="Unassembled WGS sequence"/>
</dbReference>
<evidence type="ECO:0000256" key="1">
    <source>
        <dbReference type="SAM" id="MobiDB-lite"/>
    </source>
</evidence>
<dbReference type="AlphaFoldDB" id="A0A6M1RY17"/>
<protein>
    <submittedName>
        <fullName evidence="2">DUF1844 domain-containing protein</fullName>
    </submittedName>
</protein>
<dbReference type="Pfam" id="PF08899">
    <property type="entry name" value="DUF1844"/>
    <property type="match status" value="1"/>
</dbReference>
<comment type="caution">
    <text evidence="2">The sequence shown here is derived from an EMBL/GenBank/DDBJ whole genome shotgun (WGS) entry which is preliminary data.</text>
</comment>
<name>A0A6M1RY17_9BACT</name>
<dbReference type="InterPro" id="IPR014995">
    <property type="entry name" value="DUF1844"/>
</dbReference>
<reference evidence="2 3" key="1">
    <citation type="submission" date="2020-02" db="EMBL/GenBank/DDBJ databases">
        <title>Draft genome sequence of Limisphaera ngatamarikiensis NGM72.4T, a thermophilic Verrucomicrobia grouped in subdivision 3.</title>
        <authorList>
            <person name="Carere C.R."/>
            <person name="Steen J."/>
            <person name="Hugenholtz P."/>
            <person name="Stott M.B."/>
        </authorList>
    </citation>
    <scope>NUCLEOTIDE SEQUENCE [LARGE SCALE GENOMIC DNA]</scope>
    <source>
        <strain evidence="2 3">NGM72.4</strain>
    </source>
</reference>
<feature type="region of interest" description="Disordered" evidence="1">
    <location>
        <begin position="99"/>
        <end position="158"/>
    </location>
</feature>
<organism evidence="2 3">
    <name type="scientific">Limisphaera ngatamarikiensis</name>
    <dbReference type="NCBI Taxonomy" id="1324935"/>
    <lineage>
        <taxon>Bacteria</taxon>
        <taxon>Pseudomonadati</taxon>
        <taxon>Verrucomicrobiota</taxon>
        <taxon>Verrucomicrobiia</taxon>
        <taxon>Limisphaerales</taxon>
        <taxon>Limisphaeraceae</taxon>
        <taxon>Limisphaera</taxon>
    </lineage>
</organism>
<dbReference type="RefSeq" id="WP_165108629.1">
    <property type="nucleotide sequence ID" value="NZ_JAAKYA010000082.1"/>
</dbReference>
<feature type="compositionally biased region" description="Basic residues" evidence="1">
    <location>
        <begin position="149"/>
        <end position="158"/>
    </location>
</feature>
<dbReference type="EMBL" id="JAAKYA010000082">
    <property type="protein sequence ID" value="NGO40244.1"/>
    <property type="molecule type" value="Genomic_DNA"/>
</dbReference>
<sequence length="158" mass="17552">MNRDTEPVRQPADEFSAGEQSVLFARLVLQLADLARVTMGRVPNPATGQTTRDLDAARMFIDQLAVLELKTRGNLTPEETRLLRDTLMNLRLAFVDAVEEADRNATPQTNPPDQQTDKPQTPTDSSTTTADNQTAETTSNAEPADSGSRRRFFKKYDV</sequence>
<keyword evidence="3" id="KW-1185">Reference proteome</keyword>
<proteinExistence type="predicted"/>
<gene>
    <name evidence="2" type="ORF">G4L39_12690</name>
</gene>
<evidence type="ECO:0000313" key="3">
    <source>
        <dbReference type="Proteomes" id="UP000477311"/>
    </source>
</evidence>
<accession>A0A6M1RY17</accession>